<evidence type="ECO:0000313" key="5">
    <source>
        <dbReference type="Proteomes" id="UP000238042"/>
    </source>
</evidence>
<evidence type="ECO:0000256" key="2">
    <source>
        <dbReference type="SAM" id="MobiDB-lite"/>
    </source>
</evidence>
<accession>A0A2S8AFE5</accession>
<dbReference type="EMBL" id="PSZM01000003">
    <property type="protein sequence ID" value="PQL94864.1"/>
    <property type="molecule type" value="Genomic_DNA"/>
</dbReference>
<dbReference type="InterPro" id="IPR056823">
    <property type="entry name" value="TEN-like_YD-shell"/>
</dbReference>
<dbReference type="NCBIfam" id="TIGR03696">
    <property type="entry name" value="Rhs_assc_core"/>
    <property type="match status" value="1"/>
</dbReference>
<sequence length="379" mass="42549">MYYLNKDHYAYFEVPYHGKDHNDYVNGAGFCCEGKDKKHQAYGGGIGKENEEYEKKQYYDHADHLGSSSYITNLDEQIVQHVEYVPFGEVFIEERNQSWNTPYLFNGKELDEETGLYYYGARYYNPRESVWLSVDTKMEKYPSISPYAYSANNPINIIDPDGKDIIILIDSNAVQGGAFGHAAVLIGNDKDGWRYYSMNGTGPGATVYGKSQNADLGTIKGRNDFRGTGLTHKKVISIIQDSNPNESHNYDKMVYLGSFSKSEDQAAASAAKRQAGKEYYGILGSSCIDVPQEALKAAIEKRIGRKLSFREQNSIGNNILVPNTYYKELDEDKHTFSADGIIVDVNNILKKEGALTIKSQKGSVSKEVSKPKKIEKTEL</sequence>
<dbReference type="InterPro" id="IPR050708">
    <property type="entry name" value="T6SS_VgrG/RHS"/>
</dbReference>
<dbReference type="PANTHER" id="PTHR32305">
    <property type="match status" value="1"/>
</dbReference>
<dbReference type="AlphaFoldDB" id="A0A2S8AFE5"/>
<comment type="caution">
    <text evidence="4">The sequence shown here is derived from an EMBL/GenBank/DDBJ whole genome shotgun (WGS) entry which is preliminary data.</text>
</comment>
<evidence type="ECO:0000259" key="3">
    <source>
        <dbReference type="Pfam" id="PF25023"/>
    </source>
</evidence>
<feature type="compositionally biased region" description="Basic and acidic residues" evidence="2">
    <location>
        <begin position="367"/>
        <end position="379"/>
    </location>
</feature>
<dbReference type="OrthoDB" id="1367325at2"/>
<proteinExistence type="predicted"/>
<evidence type="ECO:0000256" key="1">
    <source>
        <dbReference type="ARBA" id="ARBA00022737"/>
    </source>
</evidence>
<keyword evidence="1" id="KW-0677">Repeat</keyword>
<dbReference type="Proteomes" id="UP000238042">
    <property type="component" value="Unassembled WGS sequence"/>
</dbReference>
<dbReference type="Gene3D" id="2.180.10.10">
    <property type="entry name" value="RHS repeat-associated core"/>
    <property type="match status" value="1"/>
</dbReference>
<dbReference type="PANTHER" id="PTHR32305:SF15">
    <property type="entry name" value="PROTEIN RHSA-RELATED"/>
    <property type="match status" value="1"/>
</dbReference>
<reference evidence="4 5" key="1">
    <citation type="submission" date="2018-02" db="EMBL/GenBank/DDBJ databases">
        <title>Genome sequences of Apibacter spp., gut symbionts of Asian honey bees.</title>
        <authorList>
            <person name="Kwong W.K."/>
            <person name="Steele M.I."/>
            <person name="Moran N.A."/>
        </authorList>
    </citation>
    <scope>NUCLEOTIDE SEQUENCE [LARGE SCALE GENOMIC DNA]</scope>
    <source>
        <strain evidence="5">wkB301</strain>
    </source>
</reference>
<feature type="domain" description="Teneurin-like YD-shell" evidence="3">
    <location>
        <begin position="55"/>
        <end position="155"/>
    </location>
</feature>
<organism evidence="4 5">
    <name type="scientific">Apibacter adventoris</name>
    <dbReference type="NCBI Taxonomy" id="1679466"/>
    <lineage>
        <taxon>Bacteria</taxon>
        <taxon>Pseudomonadati</taxon>
        <taxon>Bacteroidota</taxon>
        <taxon>Flavobacteriia</taxon>
        <taxon>Flavobacteriales</taxon>
        <taxon>Weeksellaceae</taxon>
        <taxon>Apibacter</taxon>
    </lineage>
</organism>
<name>A0A2S8AFE5_9FLAO</name>
<evidence type="ECO:0000313" key="4">
    <source>
        <dbReference type="EMBL" id="PQL94864.1"/>
    </source>
</evidence>
<feature type="region of interest" description="Disordered" evidence="2">
    <location>
        <begin position="360"/>
        <end position="379"/>
    </location>
</feature>
<keyword evidence="5" id="KW-1185">Reference proteome</keyword>
<gene>
    <name evidence="4" type="ORF">C4S77_02455</name>
</gene>
<protein>
    <recommendedName>
        <fullName evidence="3">Teneurin-like YD-shell domain-containing protein</fullName>
    </recommendedName>
</protein>
<dbReference type="Pfam" id="PF25023">
    <property type="entry name" value="TEN_YD-shell"/>
    <property type="match status" value="1"/>
</dbReference>
<dbReference type="InterPro" id="IPR022385">
    <property type="entry name" value="Rhs_assc_core"/>
</dbReference>